<organism evidence="6 7">
    <name type="scientific">Methylobacterium brachiatum</name>
    <dbReference type="NCBI Taxonomy" id="269660"/>
    <lineage>
        <taxon>Bacteria</taxon>
        <taxon>Pseudomonadati</taxon>
        <taxon>Pseudomonadota</taxon>
        <taxon>Alphaproteobacteria</taxon>
        <taxon>Hyphomicrobiales</taxon>
        <taxon>Methylobacteriaceae</taxon>
        <taxon>Methylobacterium</taxon>
    </lineage>
</organism>
<dbReference type="PIRSF" id="PIRSF006281">
    <property type="entry name" value="MdoG"/>
    <property type="match status" value="1"/>
</dbReference>
<dbReference type="InterPro" id="IPR013783">
    <property type="entry name" value="Ig-like_fold"/>
</dbReference>
<evidence type="ECO:0000256" key="1">
    <source>
        <dbReference type="ARBA" id="ARBA00004418"/>
    </source>
</evidence>
<accession>A0AAJ1TIZ6</accession>
<comment type="subcellular location">
    <subcellularLocation>
        <location evidence="1">Periplasm</location>
    </subcellularLocation>
</comment>
<evidence type="ECO:0000256" key="3">
    <source>
        <dbReference type="ARBA" id="ARBA00009284"/>
    </source>
</evidence>
<dbReference type="InterPro" id="IPR014718">
    <property type="entry name" value="GH-type_carb-bd"/>
</dbReference>
<dbReference type="Proteomes" id="UP001223420">
    <property type="component" value="Unassembled WGS sequence"/>
</dbReference>
<comment type="similarity">
    <text evidence="3">Belongs to the OpgD/OpgG family.</text>
</comment>
<protein>
    <submittedName>
        <fullName evidence="6">Glucans biosynthesis protein</fullName>
    </submittedName>
</protein>
<comment type="caution">
    <text evidence="6">The sequence shown here is derived from an EMBL/GenBank/DDBJ whole genome shotgun (WGS) entry which is preliminary data.</text>
</comment>
<dbReference type="InterPro" id="IPR014756">
    <property type="entry name" value="Ig_E-set"/>
</dbReference>
<dbReference type="AlphaFoldDB" id="A0AAJ1TIZ6"/>
<feature type="domain" description="Glucan biosynthesis periplasmic MdoG C-terminal" evidence="5">
    <location>
        <begin position="54"/>
        <end position="524"/>
    </location>
</feature>
<dbReference type="InterPro" id="IPR011013">
    <property type="entry name" value="Gal_mutarotase_sf_dom"/>
</dbReference>
<evidence type="ECO:0000259" key="5">
    <source>
        <dbReference type="Pfam" id="PF04349"/>
    </source>
</evidence>
<gene>
    <name evidence="6" type="ORF">QO001_000788</name>
</gene>
<dbReference type="SUPFAM" id="SSF81296">
    <property type="entry name" value="E set domains"/>
    <property type="match status" value="1"/>
</dbReference>
<dbReference type="RefSeq" id="WP_268868596.1">
    <property type="nucleotide sequence ID" value="NZ_JAJALK010000006.1"/>
</dbReference>
<dbReference type="Gene3D" id="2.60.40.10">
    <property type="entry name" value="Immunoglobulins"/>
    <property type="match status" value="1"/>
</dbReference>
<dbReference type="GO" id="GO:0003824">
    <property type="term" value="F:catalytic activity"/>
    <property type="evidence" value="ECO:0007669"/>
    <property type="project" value="InterPro"/>
</dbReference>
<dbReference type="Gene3D" id="2.70.98.10">
    <property type="match status" value="1"/>
</dbReference>
<evidence type="ECO:0000256" key="4">
    <source>
        <dbReference type="ARBA" id="ARBA00022764"/>
    </source>
</evidence>
<dbReference type="InterPro" id="IPR014438">
    <property type="entry name" value="Glucan_biosyn_MdoG/MdoD"/>
</dbReference>
<evidence type="ECO:0000313" key="6">
    <source>
        <dbReference type="EMBL" id="MDQ0541880.1"/>
    </source>
</evidence>
<reference evidence="6" key="1">
    <citation type="submission" date="2023-07" db="EMBL/GenBank/DDBJ databases">
        <title>Genomic Encyclopedia of Type Strains, Phase IV (KMG-IV): sequencing the most valuable type-strain genomes for metagenomic binning, comparative biology and taxonomic classification.</title>
        <authorList>
            <person name="Goeker M."/>
        </authorList>
    </citation>
    <scope>NUCLEOTIDE SEQUENCE</scope>
    <source>
        <strain evidence="6">DSM 19569</strain>
    </source>
</reference>
<evidence type="ECO:0000256" key="2">
    <source>
        <dbReference type="ARBA" id="ARBA00005001"/>
    </source>
</evidence>
<dbReference type="GO" id="GO:0030246">
    <property type="term" value="F:carbohydrate binding"/>
    <property type="evidence" value="ECO:0007669"/>
    <property type="project" value="InterPro"/>
</dbReference>
<evidence type="ECO:0000313" key="7">
    <source>
        <dbReference type="Proteomes" id="UP001223420"/>
    </source>
</evidence>
<dbReference type="GO" id="GO:0051274">
    <property type="term" value="P:beta-glucan biosynthetic process"/>
    <property type="evidence" value="ECO:0007669"/>
    <property type="project" value="TreeGrafter"/>
</dbReference>
<dbReference type="EMBL" id="JAUSWL010000001">
    <property type="protein sequence ID" value="MDQ0541880.1"/>
    <property type="molecule type" value="Genomic_DNA"/>
</dbReference>
<dbReference type="PANTHER" id="PTHR30504:SF2">
    <property type="entry name" value="GLUCANS BIOSYNTHESIS PROTEIN G"/>
    <property type="match status" value="1"/>
</dbReference>
<dbReference type="InterPro" id="IPR007444">
    <property type="entry name" value="Glucan_biosyn_MdoG_C"/>
</dbReference>
<dbReference type="GO" id="GO:0030288">
    <property type="term" value="C:outer membrane-bounded periplasmic space"/>
    <property type="evidence" value="ECO:0007669"/>
    <property type="project" value="TreeGrafter"/>
</dbReference>
<name>A0AAJ1TIZ6_9HYPH</name>
<dbReference type="SUPFAM" id="SSF74650">
    <property type="entry name" value="Galactose mutarotase-like"/>
    <property type="match status" value="1"/>
</dbReference>
<keyword evidence="4" id="KW-0574">Periplasm</keyword>
<comment type="pathway">
    <text evidence="2">Glycan metabolism; osmoregulated periplasmic glucan (OPG) biosynthesis.</text>
</comment>
<proteinExistence type="inferred from homology"/>
<dbReference type="Pfam" id="PF04349">
    <property type="entry name" value="MdoG"/>
    <property type="match status" value="1"/>
</dbReference>
<sequence>MTTAAGSAAVPTRRAVLAGAVGTAAGFLPAIPRAAEPDRGTNPATTLPGAGAPFEANTLADIARARAGAPYAAPRTDDVPAVLKGLSRDAYEAIHPVPGRAVWAGRDFGYEIEPLLRGSIFDTPVSLFTVENGRVQPLAYDKDSLIAANIALPELTADTAFSGFRLRARFGDGGEVSNFALFQGASFFRLVAEGQDFGINARALALRPADSRGEEFPLFRALFIEAPAPGQPIVVHALVESESATAAFKLTLTPGREASVAGIDGTVFARAELDHIGLGGMQGSYLFGPLDRQKVDDLRAAAFSVEGLAIRNGFGEPIWRPVHNPEALQVSAFLDRGPKGFGLMQRARAYDDFEDDRRHWEQRPSLWIEPQDDWSEGAVTLLEIPSDSGLNENVFAYWRPKAKLAKGGEMRFLCRQHWSKGWPDPLPPELARVKDSRCGRGSTGTRRLFAVDFQGDGLARPEEIEVALSASAGTITRQDRFHYPERRTLRVLFELDPGSERASELRLGLRRGQDRASETWLFRWTP</sequence>
<dbReference type="PANTHER" id="PTHR30504">
    <property type="entry name" value="GLUCANS BIOSYNTHESIS PROTEIN"/>
    <property type="match status" value="1"/>
</dbReference>